<keyword evidence="1" id="KW-0812">Transmembrane</keyword>
<organism evidence="2">
    <name type="scientific">uncultured Planctomycetota bacterium</name>
    <dbReference type="NCBI Taxonomy" id="120965"/>
    <lineage>
        <taxon>Bacteria</taxon>
        <taxon>Pseudomonadati</taxon>
        <taxon>Planctomycetota</taxon>
        <taxon>environmental samples</taxon>
    </lineage>
</organism>
<reference evidence="2" key="1">
    <citation type="journal article" date="2005" name="Environ. Microbiol.">
        <title>Genetic and functional properties of uncultivated thermophilic crenarchaeotes from a subsurface gold mine as revealed by analysis of genome fragments.</title>
        <authorList>
            <person name="Nunoura T."/>
            <person name="Hirayama H."/>
            <person name="Takami H."/>
            <person name="Oida H."/>
            <person name="Nishi S."/>
            <person name="Shimamura S."/>
            <person name="Suzuki Y."/>
            <person name="Inagaki F."/>
            <person name="Takai K."/>
            <person name="Nealson K.H."/>
            <person name="Horikoshi K."/>
        </authorList>
    </citation>
    <scope>NUCLEOTIDE SEQUENCE</scope>
</reference>
<dbReference type="AlphaFoldDB" id="H5SCC2"/>
<reference evidence="2" key="2">
    <citation type="journal article" date="2012" name="PLoS ONE">
        <title>A Deeply Branching Thermophilic Bacterium with an Ancient Acetyl-CoA Pathway Dominates a Subsurface Ecosystem.</title>
        <authorList>
            <person name="Takami H."/>
            <person name="Noguchi H."/>
            <person name="Takaki Y."/>
            <person name="Uchiyama I."/>
            <person name="Toyoda A."/>
            <person name="Nishi S."/>
            <person name="Chee G.-J."/>
            <person name="Arai W."/>
            <person name="Nunoura T."/>
            <person name="Itoh T."/>
            <person name="Hattori M."/>
            <person name="Takai K."/>
        </authorList>
    </citation>
    <scope>NUCLEOTIDE SEQUENCE</scope>
</reference>
<sequence>MEGLELEMGRSGKRQSLRNAALAPANNVHPPSADGIPVAELVAWPDGQGVTPAAQKEEAPLSADEQFASAALLRSYPQTVSYRLRVWKQQELRVSVTTANLVAGQSYHTRLIVETNGGIAEIPVDVQVGAIPFAHEPFRGFADPKYLAAQMRTRAKDGARLLREGVVRQWFEQNNWIWPVAGETAPGIAAVQQFYEALGVIKPPRLEINPTQLQFTVQSEEATTRVVEYRSPDPRWVYAAVSVDVHWLRVAALGDQSQQPSTPTPTAAEEQAESKRIWIYGPQKTSFAVTVLPQELPRPGHYQAEVVLEGNGGQKLTLPVCVDFPEPKLQLTVYLLLGSLVFGLAGALLRLLLAWPDLCGLERTRNWRAFASLVQQEVGTGWRWLGTFTVAGLIAAWTAWKMWRRRRAWEEAFSAFVSVGLLGIVVGLMITWLIAQGEPYIAWLLERARSPGLSVFPGSAVAAWYLCGALCGVLLALLGAPGQRAIRWLSREYAALAKRLGWKKLAEFFALRW</sequence>
<proteinExistence type="predicted"/>
<evidence type="ECO:0000256" key="1">
    <source>
        <dbReference type="SAM" id="Phobius"/>
    </source>
</evidence>
<accession>H5SCC2</accession>
<protein>
    <submittedName>
        <fullName evidence="2">Uncharacterized protein</fullName>
    </submittedName>
</protein>
<keyword evidence="1" id="KW-1133">Transmembrane helix</keyword>
<dbReference type="EMBL" id="AP011668">
    <property type="protein sequence ID" value="BAL53808.1"/>
    <property type="molecule type" value="Genomic_DNA"/>
</dbReference>
<feature type="transmembrane region" description="Helical" evidence="1">
    <location>
        <begin position="412"/>
        <end position="435"/>
    </location>
</feature>
<feature type="transmembrane region" description="Helical" evidence="1">
    <location>
        <begin position="455"/>
        <end position="478"/>
    </location>
</feature>
<feature type="transmembrane region" description="Helical" evidence="1">
    <location>
        <begin position="382"/>
        <end position="400"/>
    </location>
</feature>
<name>H5SCC2_9BACT</name>
<evidence type="ECO:0000313" key="2">
    <source>
        <dbReference type="EMBL" id="BAL53808.1"/>
    </source>
</evidence>
<gene>
    <name evidence="2" type="ORF">HGMM_F09D09C02</name>
</gene>
<feature type="transmembrane region" description="Helical" evidence="1">
    <location>
        <begin position="333"/>
        <end position="355"/>
    </location>
</feature>
<keyword evidence="1" id="KW-0472">Membrane</keyword>